<dbReference type="InterPro" id="IPR026870">
    <property type="entry name" value="Zinc_ribbon_dom"/>
</dbReference>
<proteinExistence type="predicted"/>
<sequence>MECPHCGNPLKDGARFCGSCGKPVDGAAAPGPHHPSVNPAAPAGPAAAEGAQRPAPVPAGGPAGGPGGPFYPPAGPSAAAAGSQQPYGIQPSGGFGFSQPGCLGAAWHDITSSPGWFKRILLLMAFNCVPFLNWYANGYCIQWGSDRAVGMQGPMPIGTFSKRAFLSGLCLTVLSIMGFFALFAVMPLTWIPFIGLPIIIVFGCFVDMFKGLAVMRMAMFDRFGEAFELSDIVQKSRRRMGSLFASACVPGIIVGAVLWIIVFILLVSSMARVRYSSDTMSWAYNHMADIQSFASDPVGYIMRLLIAFSIWITVLSLLFKFFTGFAQAWSFRALGHWIERYAPEWKAQARQGRPDEPTAQR</sequence>
<dbReference type="AlphaFoldDB" id="F2NAU9"/>
<protein>
    <recommendedName>
        <fullName evidence="3">Zinc-ribbon domain-containing protein</fullName>
    </recommendedName>
</protein>
<dbReference type="HOGENOM" id="CLU_743732_0_0_11"/>
<evidence type="ECO:0000313" key="4">
    <source>
        <dbReference type="EMBL" id="AEB07627.1"/>
    </source>
</evidence>
<dbReference type="Pfam" id="PF13240">
    <property type="entry name" value="Zn_Ribbon_1"/>
    <property type="match status" value="1"/>
</dbReference>
<feature type="transmembrane region" description="Helical" evidence="2">
    <location>
        <begin position="164"/>
        <end position="184"/>
    </location>
</feature>
<gene>
    <name evidence="4" type="ordered locus">Corgl_1528</name>
</gene>
<dbReference type="EMBL" id="CP002628">
    <property type="protein sequence ID" value="AEB07627.1"/>
    <property type="molecule type" value="Genomic_DNA"/>
</dbReference>
<evidence type="ECO:0000256" key="1">
    <source>
        <dbReference type="SAM" id="MobiDB-lite"/>
    </source>
</evidence>
<feature type="region of interest" description="Disordered" evidence="1">
    <location>
        <begin position="27"/>
        <end position="84"/>
    </location>
</feature>
<dbReference type="KEGG" id="cgo:Corgl_1528"/>
<keyword evidence="2" id="KW-0472">Membrane</keyword>
<dbReference type="RefSeq" id="WP_013709369.1">
    <property type="nucleotide sequence ID" value="NC_015389.1"/>
</dbReference>
<feature type="domain" description="Zinc-ribbon" evidence="3">
    <location>
        <begin position="3"/>
        <end position="24"/>
    </location>
</feature>
<evidence type="ECO:0000259" key="3">
    <source>
        <dbReference type="Pfam" id="PF13240"/>
    </source>
</evidence>
<reference evidence="5" key="1">
    <citation type="journal article" date="2013" name="Stand. Genomic Sci.">
        <title>Complete genome sequence of Coriobacterium glomerans type strain (PW2(T)) from the midgut of Pyrrhocoris apterus L. (red soldier bug).</title>
        <authorList>
            <person name="Stackebrandt E."/>
            <person name="Zeytun A."/>
            <person name="Lapidus A."/>
            <person name="Nolan M."/>
            <person name="Lucas S."/>
            <person name="Hammon N."/>
            <person name="Deshpande S."/>
            <person name="Cheng J.F."/>
            <person name="Tapia R."/>
            <person name="Goodwin L.A."/>
            <person name="Pitluck S."/>
            <person name="Liolios K."/>
            <person name="Pagani I."/>
            <person name="Ivanova N."/>
            <person name="Mavromatis K."/>
            <person name="Mikhailova N."/>
            <person name="Huntemann M."/>
            <person name="Pati A."/>
            <person name="Chen A."/>
            <person name="Palaniappan K."/>
            <person name="Chang Y.J."/>
            <person name="Land M."/>
            <person name="Hauser L."/>
            <person name="Rohde M."/>
            <person name="Pukall R."/>
            <person name="Goker M."/>
            <person name="Detter J.C."/>
            <person name="Woyke T."/>
            <person name="Bristow J."/>
            <person name="Eisen J.A."/>
            <person name="Markowitz V."/>
            <person name="Hugenholtz P."/>
            <person name="Kyrpides N.C."/>
            <person name="Klenk H.P."/>
        </authorList>
    </citation>
    <scope>NUCLEOTIDE SEQUENCE</scope>
    <source>
        <strain evidence="5">ATCC 49209 / DSM 20642 / JCM 10262 / PW2</strain>
    </source>
</reference>
<feature type="compositionally biased region" description="Low complexity" evidence="1">
    <location>
        <begin position="39"/>
        <end position="60"/>
    </location>
</feature>
<accession>F2NAU9</accession>
<feature type="transmembrane region" description="Helical" evidence="2">
    <location>
        <begin position="243"/>
        <end position="267"/>
    </location>
</feature>
<dbReference type="STRING" id="700015.Corgl_1528"/>
<dbReference type="Proteomes" id="UP000006851">
    <property type="component" value="Chromosome"/>
</dbReference>
<name>F2NAU9_CORGP</name>
<keyword evidence="5" id="KW-1185">Reference proteome</keyword>
<evidence type="ECO:0000256" key="2">
    <source>
        <dbReference type="SAM" id="Phobius"/>
    </source>
</evidence>
<feature type="transmembrane region" description="Helical" evidence="2">
    <location>
        <begin position="300"/>
        <end position="322"/>
    </location>
</feature>
<keyword evidence="2" id="KW-0812">Transmembrane</keyword>
<feature type="transmembrane region" description="Helical" evidence="2">
    <location>
        <begin position="190"/>
        <end position="209"/>
    </location>
</feature>
<dbReference type="eggNOG" id="ENOG5031TWN">
    <property type="taxonomic scope" value="Bacteria"/>
</dbReference>
<keyword evidence="2" id="KW-1133">Transmembrane helix</keyword>
<evidence type="ECO:0000313" key="5">
    <source>
        <dbReference type="Proteomes" id="UP000006851"/>
    </source>
</evidence>
<organism evidence="4 5">
    <name type="scientific">Coriobacterium glomerans (strain ATCC 49209 / DSM 20642 / JCM 10262 / PW2)</name>
    <dbReference type="NCBI Taxonomy" id="700015"/>
    <lineage>
        <taxon>Bacteria</taxon>
        <taxon>Bacillati</taxon>
        <taxon>Actinomycetota</taxon>
        <taxon>Coriobacteriia</taxon>
        <taxon>Coriobacteriales</taxon>
        <taxon>Coriobacteriaceae</taxon>
        <taxon>Coriobacterium</taxon>
    </lineage>
</organism>